<protein>
    <submittedName>
        <fullName evidence="1">(spotted green pufferfish) hypothetical protein</fullName>
    </submittedName>
</protein>
<dbReference type="AlphaFoldDB" id="Q4RC82"/>
<proteinExistence type="predicted"/>
<organism evidence="1">
    <name type="scientific">Tetraodon nigroviridis</name>
    <name type="common">Spotted green pufferfish</name>
    <name type="synonym">Chelonodon nigroviridis</name>
    <dbReference type="NCBI Taxonomy" id="99883"/>
    <lineage>
        <taxon>Eukaryota</taxon>
        <taxon>Metazoa</taxon>
        <taxon>Chordata</taxon>
        <taxon>Craniata</taxon>
        <taxon>Vertebrata</taxon>
        <taxon>Euteleostomi</taxon>
        <taxon>Actinopterygii</taxon>
        <taxon>Neopterygii</taxon>
        <taxon>Teleostei</taxon>
        <taxon>Neoteleostei</taxon>
        <taxon>Acanthomorphata</taxon>
        <taxon>Eupercaria</taxon>
        <taxon>Tetraodontiformes</taxon>
        <taxon>Tetradontoidea</taxon>
        <taxon>Tetraodontidae</taxon>
        <taxon>Tetraodon</taxon>
    </lineage>
</organism>
<sequence length="48" mass="5445">EITRRRSRHPHRPLSFWLNVLAAKGNVERWIAPACASSQGSLAVRLHV</sequence>
<evidence type="ECO:0000313" key="1">
    <source>
        <dbReference type="EMBL" id="CAG14001.1"/>
    </source>
</evidence>
<feature type="non-terminal residue" evidence="1">
    <location>
        <position position="1"/>
    </location>
</feature>
<accession>Q4RC82</accession>
<comment type="caution">
    <text evidence="1">The sequence shown here is derived from an EMBL/GenBank/DDBJ whole genome shotgun (WGS) entry which is preliminary data.</text>
</comment>
<dbReference type="KEGG" id="tng:GSTEN00038161G001"/>
<dbReference type="EMBL" id="CAAE01019550">
    <property type="protein sequence ID" value="CAG14001.1"/>
    <property type="molecule type" value="Genomic_DNA"/>
</dbReference>
<reference evidence="1" key="2">
    <citation type="submission" date="2004-02" db="EMBL/GenBank/DDBJ databases">
        <authorList>
            <consortium name="Genoscope"/>
            <consortium name="Whitehead Institute Centre for Genome Research"/>
        </authorList>
    </citation>
    <scope>NUCLEOTIDE SEQUENCE</scope>
</reference>
<name>Q4RC82_TETNG</name>
<gene>
    <name evidence="1" type="ORF">GSTENG00038161001</name>
</gene>
<reference evidence="1" key="1">
    <citation type="journal article" date="2004" name="Nature">
        <title>Genome duplication in the teleost fish Tetraodon nigroviridis reveals the early vertebrate proto-karyotype.</title>
        <authorList>
            <person name="Jaillon O."/>
            <person name="Aury J.-M."/>
            <person name="Brunet F."/>
            <person name="Petit J.-L."/>
            <person name="Stange-Thomann N."/>
            <person name="Mauceli E."/>
            <person name="Bouneau L."/>
            <person name="Fischer C."/>
            <person name="Ozouf-Costaz C."/>
            <person name="Bernot A."/>
            <person name="Nicaud S."/>
            <person name="Jaffe D."/>
            <person name="Fisher S."/>
            <person name="Lutfalla G."/>
            <person name="Dossat C."/>
            <person name="Segurens B."/>
            <person name="Dasilva C."/>
            <person name="Salanoubat M."/>
            <person name="Levy M."/>
            <person name="Boudet N."/>
            <person name="Castellano S."/>
            <person name="Anthouard V."/>
            <person name="Jubin C."/>
            <person name="Castelli V."/>
            <person name="Katinka M."/>
            <person name="Vacherie B."/>
            <person name="Biemont C."/>
            <person name="Skalli Z."/>
            <person name="Cattolico L."/>
            <person name="Poulain J."/>
            <person name="De Berardinis V."/>
            <person name="Cruaud C."/>
            <person name="Duprat S."/>
            <person name="Brottier P."/>
            <person name="Coutanceau J.-P."/>
            <person name="Gouzy J."/>
            <person name="Parra G."/>
            <person name="Lardier G."/>
            <person name="Chapple C."/>
            <person name="McKernan K.J."/>
            <person name="McEwan P."/>
            <person name="Bosak S."/>
            <person name="Kellis M."/>
            <person name="Volff J.-N."/>
            <person name="Guigo R."/>
            <person name="Zody M.C."/>
            <person name="Mesirov J."/>
            <person name="Lindblad-Toh K."/>
            <person name="Birren B."/>
            <person name="Nusbaum C."/>
            <person name="Kahn D."/>
            <person name="Robinson-Rechavi M."/>
            <person name="Laudet V."/>
            <person name="Schachter V."/>
            <person name="Quetier F."/>
            <person name="Saurin W."/>
            <person name="Scarpelli C."/>
            <person name="Wincker P."/>
            <person name="Lander E.S."/>
            <person name="Weissenbach J."/>
            <person name="Roest Crollius H."/>
        </authorList>
    </citation>
    <scope>NUCLEOTIDE SEQUENCE [LARGE SCALE GENOMIC DNA]</scope>
</reference>